<feature type="transmembrane region" description="Helical" evidence="7">
    <location>
        <begin position="109"/>
        <end position="132"/>
    </location>
</feature>
<feature type="compositionally biased region" description="Basic and acidic residues" evidence="6">
    <location>
        <begin position="554"/>
        <end position="563"/>
    </location>
</feature>
<dbReference type="PANTHER" id="PTHR23501">
    <property type="entry name" value="MAJOR FACILITATOR SUPERFAMILY"/>
    <property type="match status" value="1"/>
</dbReference>
<gene>
    <name evidence="9" type="ORF">B0H64DRAFT_45659</name>
</gene>
<dbReference type="InterPro" id="IPR011701">
    <property type="entry name" value="MFS"/>
</dbReference>
<dbReference type="AlphaFoldDB" id="A0AAE0H7I6"/>
<feature type="transmembrane region" description="Helical" evidence="7">
    <location>
        <begin position="44"/>
        <end position="64"/>
    </location>
</feature>
<reference evidence="9" key="1">
    <citation type="journal article" date="2023" name="Mol. Phylogenet. Evol.">
        <title>Genome-scale phylogeny and comparative genomics of the fungal order Sordariales.</title>
        <authorList>
            <person name="Hensen N."/>
            <person name="Bonometti L."/>
            <person name="Westerberg I."/>
            <person name="Brannstrom I.O."/>
            <person name="Guillou S."/>
            <person name="Cros-Aarteil S."/>
            <person name="Calhoun S."/>
            <person name="Haridas S."/>
            <person name="Kuo A."/>
            <person name="Mondo S."/>
            <person name="Pangilinan J."/>
            <person name="Riley R."/>
            <person name="LaButti K."/>
            <person name="Andreopoulos B."/>
            <person name="Lipzen A."/>
            <person name="Chen C."/>
            <person name="Yan M."/>
            <person name="Daum C."/>
            <person name="Ng V."/>
            <person name="Clum A."/>
            <person name="Steindorff A."/>
            <person name="Ohm R.A."/>
            <person name="Martin F."/>
            <person name="Silar P."/>
            <person name="Natvig D.O."/>
            <person name="Lalanne C."/>
            <person name="Gautier V."/>
            <person name="Ament-Velasquez S.L."/>
            <person name="Kruys A."/>
            <person name="Hutchinson M.I."/>
            <person name="Powell A.J."/>
            <person name="Barry K."/>
            <person name="Miller A.N."/>
            <person name="Grigoriev I.V."/>
            <person name="Debuchy R."/>
            <person name="Gladieux P."/>
            <person name="Hiltunen Thoren M."/>
            <person name="Johannesson H."/>
        </authorList>
    </citation>
    <scope>NUCLEOTIDE SEQUENCE</scope>
    <source>
        <strain evidence="9">CBS 168.71</strain>
    </source>
</reference>
<dbReference type="GO" id="GO:0022857">
    <property type="term" value="F:transmembrane transporter activity"/>
    <property type="evidence" value="ECO:0007669"/>
    <property type="project" value="InterPro"/>
</dbReference>
<keyword evidence="5 7" id="KW-0472">Membrane</keyword>
<feature type="compositionally biased region" description="Polar residues" evidence="6">
    <location>
        <begin position="16"/>
        <end position="40"/>
    </location>
</feature>
<keyword evidence="10" id="KW-1185">Reference proteome</keyword>
<keyword evidence="3 7" id="KW-0812">Transmembrane</keyword>
<dbReference type="RefSeq" id="XP_062654810.1">
    <property type="nucleotide sequence ID" value="XM_062807348.1"/>
</dbReference>
<sequence>MATVPPAADSAAERGSLTTDSEQTQNMAAKPTSNTDNPQPTQSVGSLVILMASILLAMFIVGLDRTIIATAMPRITDEFNSFSDLGWYGGSYLLTSCALQLLYGKVYTIFSIKWVLLANILFFEAASALCGASPNSPAFIIGRSFMGVGAAGISAGVLICIAYTVPLAKRSLVQALFGALIGIAAIVGPLVGGALTTNVSWRWCFYINLPVGAVAMLAIIFFLKEPHRDTTQGPLGEKLKQLDFFGTILLVPGVICMLLALQWGGQTYAWNNGRIIALLVLAGVLLIGFVVVQILLPETATVPTRILKQRSMAAAFWITFMLNCGSYIIIYFLPIWFQAIQGVSATNSGLQILPVMISTILGTMGGGFINMAIGYYTPLAIGGTCVMAVGSGLLTTLQPDSGIGNWLGYQVVYGLGFGLSFQVPNLVAQTVLPQDDVPTGLALMMFGSLIGASIFVPIGQNVLANLLVDKLSWIPGFDPDLVTSGGATSLLASLPDALRETARDQYNQALQRVFLIGVVPNCLSVIGAAFLEWKSIKQEKKEKKEAPAEDPASTEEKSAEKTS</sequence>
<feature type="region of interest" description="Disordered" evidence="6">
    <location>
        <begin position="540"/>
        <end position="563"/>
    </location>
</feature>
<protein>
    <submittedName>
        <fullName evidence="9">MFS transporter</fullName>
    </submittedName>
</protein>
<keyword evidence="4 7" id="KW-1133">Transmembrane helix</keyword>
<feature type="transmembrane region" description="Helical" evidence="7">
    <location>
        <begin position="275"/>
        <end position="296"/>
    </location>
</feature>
<feature type="transmembrane region" description="Helical" evidence="7">
    <location>
        <begin position="349"/>
        <end position="369"/>
    </location>
</feature>
<feature type="transmembrane region" description="Helical" evidence="7">
    <location>
        <begin position="144"/>
        <end position="165"/>
    </location>
</feature>
<feature type="transmembrane region" description="Helical" evidence="7">
    <location>
        <begin position="316"/>
        <end position="337"/>
    </location>
</feature>
<dbReference type="Pfam" id="PF07690">
    <property type="entry name" value="MFS_1"/>
    <property type="match status" value="1"/>
</dbReference>
<feature type="transmembrane region" description="Helical" evidence="7">
    <location>
        <begin position="406"/>
        <end position="423"/>
    </location>
</feature>
<feature type="transmembrane region" description="Helical" evidence="7">
    <location>
        <begin position="375"/>
        <end position="394"/>
    </location>
</feature>
<evidence type="ECO:0000256" key="1">
    <source>
        <dbReference type="ARBA" id="ARBA00004141"/>
    </source>
</evidence>
<feature type="region of interest" description="Disordered" evidence="6">
    <location>
        <begin position="1"/>
        <end position="40"/>
    </location>
</feature>
<feature type="transmembrane region" description="Helical" evidence="7">
    <location>
        <begin position="513"/>
        <end position="531"/>
    </location>
</feature>
<evidence type="ECO:0000313" key="10">
    <source>
        <dbReference type="Proteomes" id="UP001278766"/>
    </source>
</evidence>
<evidence type="ECO:0000256" key="7">
    <source>
        <dbReference type="SAM" id="Phobius"/>
    </source>
</evidence>
<evidence type="ECO:0000259" key="8">
    <source>
        <dbReference type="PROSITE" id="PS50850"/>
    </source>
</evidence>
<feature type="transmembrane region" description="Helical" evidence="7">
    <location>
        <begin position="244"/>
        <end position="263"/>
    </location>
</feature>
<organism evidence="9 10">
    <name type="scientific">Chaetomium fimeti</name>
    <dbReference type="NCBI Taxonomy" id="1854472"/>
    <lineage>
        <taxon>Eukaryota</taxon>
        <taxon>Fungi</taxon>
        <taxon>Dikarya</taxon>
        <taxon>Ascomycota</taxon>
        <taxon>Pezizomycotina</taxon>
        <taxon>Sordariomycetes</taxon>
        <taxon>Sordariomycetidae</taxon>
        <taxon>Sordariales</taxon>
        <taxon>Chaetomiaceae</taxon>
        <taxon>Chaetomium</taxon>
    </lineage>
</organism>
<dbReference type="SUPFAM" id="SSF103473">
    <property type="entry name" value="MFS general substrate transporter"/>
    <property type="match status" value="2"/>
</dbReference>
<feature type="domain" description="Major facilitator superfamily (MFS) profile" evidence="8">
    <location>
        <begin position="50"/>
        <end position="536"/>
    </location>
</feature>
<dbReference type="Proteomes" id="UP001278766">
    <property type="component" value="Unassembled WGS sequence"/>
</dbReference>
<dbReference type="PROSITE" id="PS50850">
    <property type="entry name" value="MFS"/>
    <property type="match status" value="1"/>
</dbReference>
<evidence type="ECO:0000256" key="4">
    <source>
        <dbReference type="ARBA" id="ARBA00022989"/>
    </source>
</evidence>
<dbReference type="EMBL" id="JAUEPN010000010">
    <property type="protein sequence ID" value="KAK3291296.1"/>
    <property type="molecule type" value="Genomic_DNA"/>
</dbReference>
<accession>A0AAE0H7I6</accession>
<dbReference type="FunFam" id="1.20.1720.10:FF:000012">
    <property type="entry name" value="MFS toxin efflux pump (AflT)"/>
    <property type="match status" value="1"/>
</dbReference>
<name>A0AAE0H7I6_9PEZI</name>
<reference evidence="9" key="2">
    <citation type="submission" date="2023-06" db="EMBL/GenBank/DDBJ databases">
        <authorList>
            <consortium name="Lawrence Berkeley National Laboratory"/>
            <person name="Haridas S."/>
            <person name="Hensen N."/>
            <person name="Bonometti L."/>
            <person name="Westerberg I."/>
            <person name="Brannstrom I.O."/>
            <person name="Guillou S."/>
            <person name="Cros-Aarteil S."/>
            <person name="Calhoun S."/>
            <person name="Kuo A."/>
            <person name="Mondo S."/>
            <person name="Pangilinan J."/>
            <person name="Riley R."/>
            <person name="Labutti K."/>
            <person name="Andreopoulos B."/>
            <person name="Lipzen A."/>
            <person name="Chen C."/>
            <person name="Yanf M."/>
            <person name="Daum C."/>
            <person name="Ng V."/>
            <person name="Clum A."/>
            <person name="Steindorff A."/>
            <person name="Ohm R."/>
            <person name="Martin F."/>
            <person name="Silar P."/>
            <person name="Natvig D."/>
            <person name="Lalanne C."/>
            <person name="Gautier V."/>
            <person name="Ament-Velasquez S.L."/>
            <person name="Kruys A."/>
            <person name="Hutchinson M.I."/>
            <person name="Powell A.J."/>
            <person name="Barry K."/>
            <person name="Miller A.N."/>
            <person name="Grigoriev I.V."/>
            <person name="Debuchy R."/>
            <person name="Gladieux P."/>
            <person name="Thoren M.H."/>
            <person name="Johannesson H."/>
        </authorList>
    </citation>
    <scope>NUCLEOTIDE SEQUENCE</scope>
    <source>
        <strain evidence="9">CBS 168.71</strain>
    </source>
</reference>
<evidence type="ECO:0000256" key="3">
    <source>
        <dbReference type="ARBA" id="ARBA00022692"/>
    </source>
</evidence>
<keyword evidence="2" id="KW-0813">Transport</keyword>
<dbReference type="GeneID" id="87844296"/>
<feature type="transmembrane region" description="Helical" evidence="7">
    <location>
        <begin position="203"/>
        <end position="224"/>
    </location>
</feature>
<evidence type="ECO:0000256" key="2">
    <source>
        <dbReference type="ARBA" id="ARBA00022448"/>
    </source>
</evidence>
<proteinExistence type="predicted"/>
<dbReference type="FunFam" id="1.20.1250.20:FF:000196">
    <property type="entry name" value="MFS toxin efflux pump (AflT)"/>
    <property type="match status" value="1"/>
</dbReference>
<dbReference type="InterPro" id="IPR020846">
    <property type="entry name" value="MFS_dom"/>
</dbReference>
<dbReference type="PANTHER" id="PTHR23501:SF153">
    <property type="entry name" value="AFLATOXIN EFFLUX PUMP, PUTATIVE-RELATED"/>
    <property type="match status" value="1"/>
</dbReference>
<evidence type="ECO:0000256" key="6">
    <source>
        <dbReference type="SAM" id="MobiDB-lite"/>
    </source>
</evidence>
<feature type="transmembrane region" description="Helical" evidence="7">
    <location>
        <begin position="443"/>
        <end position="468"/>
    </location>
</feature>
<dbReference type="InterPro" id="IPR036259">
    <property type="entry name" value="MFS_trans_sf"/>
</dbReference>
<dbReference type="Gene3D" id="1.20.1250.20">
    <property type="entry name" value="MFS general substrate transporter like domains"/>
    <property type="match status" value="2"/>
</dbReference>
<dbReference type="CDD" id="cd17502">
    <property type="entry name" value="MFS_Azr1_MDR_like"/>
    <property type="match status" value="1"/>
</dbReference>
<evidence type="ECO:0000256" key="5">
    <source>
        <dbReference type="ARBA" id="ARBA00023136"/>
    </source>
</evidence>
<evidence type="ECO:0000313" key="9">
    <source>
        <dbReference type="EMBL" id="KAK3291296.1"/>
    </source>
</evidence>
<dbReference type="GO" id="GO:0005886">
    <property type="term" value="C:plasma membrane"/>
    <property type="evidence" value="ECO:0007669"/>
    <property type="project" value="TreeGrafter"/>
</dbReference>
<comment type="caution">
    <text evidence="9">The sequence shown here is derived from an EMBL/GenBank/DDBJ whole genome shotgun (WGS) entry which is preliminary data.</text>
</comment>
<comment type="subcellular location">
    <subcellularLocation>
        <location evidence="1">Membrane</location>
        <topology evidence="1">Multi-pass membrane protein</topology>
    </subcellularLocation>
</comment>
<feature type="transmembrane region" description="Helical" evidence="7">
    <location>
        <begin position="171"/>
        <end position="191"/>
    </location>
</feature>